<evidence type="ECO:0000256" key="1">
    <source>
        <dbReference type="ARBA" id="ARBA00004651"/>
    </source>
</evidence>
<feature type="domain" description="ABC3 transporter permease C-terminal" evidence="8">
    <location>
        <begin position="263"/>
        <end position="380"/>
    </location>
</feature>
<reference evidence="10" key="1">
    <citation type="submission" date="2016-10" db="EMBL/GenBank/DDBJ databases">
        <authorList>
            <person name="Varghese N."/>
            <person name="Submissions S."/>
        </authorList>
    </citation>
    <scope>NUCLEOTIDE SEQUENCE [LARGE SCALE GENOMIC DNA]</scope>
    <source>
        <strain evidence="10">CGMCC 1.10783</strain>
    </source>
</reference>
<organism evidence="9 10">
    <name type="scientific">Arthrobacter cupressi</name>
    <dbReference type="NCBI Taxonomy" id="1045773"/>
    <lineage>
        <taxon>Bacteria</taxon>
        <taxon>Bacillati</taxon>
        <taxon>Actinomycetota</taxon>
        <taxon>Actinomycetes</taxon>
        <taxon>Micrococcales</taxon>
        <taxon>Micrococcaceae</taxon>
        <taxon>Arthrobacter</taxon>
    </lineage>
</organism>
<evidence type="ECO:0000256" key="2">
    <source>
        <dbReference type="ARBA" id="ARBA00022475"/>
    </source>
</evidence>
<dbReference type="GO" id="GO:0022857">
    <property type="term" value="F:transmembrane transporter activity"/>
    <property type="evidence" value="ECO:0007669"/>
    <property type="project" value="TreeGrafter"/>
</dbReference>
<dbReference type="PANTHER" id="PTHR30572">
    <property type="entry name" value="MEMBRANE COMPONENT OF TRANSPORTER-RELATED"/>
    <property type="match status" value="1"/>
</dbReference>
<dbReference type="GO" id="GO:0005886">
    <property type="term" value="C:plasma membrane"/>
    <property type="evidence" value="ECO:0007669"/>
    <property type="project" value="UniProtKB-SubCell"/>
</dbReference>
<dbReference type="Pfam" id="PF02687">
    <property type="entry name" value="FtsX"/>
    <property type="match status" value="1"/>
</dbReference>
<evidence type="ECO:0000256" key="4">
    <source>
        <dbReference type="ARBA" id="ARBA00022989"/>
    </source>
</evidence>
<evidence type="ECO:0000259" key="8">
    <source>
        <dbReference type="Pfam" id="PF02687"/>
    </source>
</evidence>
<name>A0A1G8JZA6_9MICC</name>
<evidence type="ECO:0000313" key="10">
    <source>
        <dbReference type="Proteomes" id="UP000182130"/>
    </source>
</evidence>
<evidence type="ECO:0000313" key="9">
    <source>
        <dbReference type="EMBL" id="SDI36459.1"/>
    </source>
</evidence>
<evidence type="ECO:0000256" key="6">
    <source>
        <dbReference type="ARBA" id="ARBA00038076"/>
    </source>
</evidence>
<gene>
    <name evidence="9" type="ORF">SAMN05216555_10279</name>
</gene>
<dbReference type="STRING" id="1045773.SAMN05216555_10279"/>
<dbReference type="AlphaFoldDB" id="A0A1G8JZA6"/>
<dbReference type="PANTHER" id="PTHR30572:SF4">
    <property type="entry name" value="ABC TRANSPORTER PERMEASE YTRF"/>
    <property type="match status" value="1"/>
</dbReference>
<evidence type="ECO:0000256" key="7">
    <source>
        <dbReference type="SAM" id="Phobius"/>
    </source>
</evidence>
<accession>A0A1G8JZA6</accession>
<dbReference type="InterPro" id="IPR003838">
    <property type="entry name" value="ABC3_permease_C"/>
</dbReference>
<dbReference type="InterPro" id="IPR050250">
    <property type="entry name" value="Macrolide_Exporter_MacB"/>
</dbReference>
<keyword evidence="4 7" id="KW-1133">Transmembrane helix</keyword>
<dbReference type="RefSeq" id="WP_074586748.1">
    <property type="nucleotide sequence ID" value="NZ_FNEI01000002.1"/>
</dbReference>
<comment type="subcellular location">
    <subcellularLocation>
        <location evidence="1">Cell membrane</location>
        <topology evidence="1">Multi-pass membrane protein</topology>
    </subcellularLocation>
</comment>
<feature type="transmembrane region" description="Helical" evidence="7">
    <location>
        <begin position="259"/>
        <end position="284"/>
    </location>
</feature>
<feature type="transmembrane region" description="Helical" evidence="7">
    <location>
        <begin position="356"/>
        <end position="379"/>
    </location>
</feature>
<keyword evidence="3 7" id="KW-0812">Transmembrane</keyword>
<keyword evidence="10" id="KW-1185">Reference proteome</keyword>
<evidence type="ECO:0000256" key="3">
    <source>
        <dbReference type="ARBA" id="ARBA00022692"/>
    </source>
</evidence>
<evidence type="ECO:0000256" key="5">
    <source>
        <dbReference type="ARBA" id="ARBA00023136"/>
    </source>
</evidence>
<proteinExistence type="inferred from homology"/>
<dbReference type="EMBL" id="FNEI01000002">
    <property type="protein sequence ID" value="SDI36459.1"/>
    <property type="molecule type" value="Genomic_DNA"/>
</dbReference>
<comment type="similarity">
    <text evidence="6">Belongs to the ABC-4 integral membrane protein family.</text>
</comment>
<dbReference type="OrthoDB" id="5138447at2"/>
<sequence>MQLSLSKLRPLAVLMALGIGAFVFADSVVGAGISSYSNNITTNSALNYVEVTSVGPDSARDITDNSLAEFDRIEHVAGTSGWAQIDLAIEEPENWPTPNNPGAFTGTPFISGITPKLVEGNLPAGGPGGKDILLPDMGQGQSYAKFLGKEIAFVYTKEIAPGHGEPAAITLRVAGIYDNSSPGTDGAQAAYVSGTLLKSTLSNARDSAKAITFPRAYVRVDSAEQVVNVQNKIRELGYSVNSVAGQIRSLSGLFALLQLASWVIGGVLVIFCLGVGVSVGGSWIKQRAREVGLLKAIGWSGGSIAGVYMVELAAVGLIIGVVGAALGTVSSLLGTAVFNGLQLELLPVAAWATPNWLLVAGALLCVPLFLCVGAVGHVARLARLDADSSLRDL</sequence>
<keyword evidence="5 7" id="KW-0472">Membrane</keyword>
<feature type="transmembrane region" description="Helical" evidence="7">
    <location>
        <begin position="305"/>
        <end position="336"/>
    </location>
</feature>
<protein>
    <submittedName>
        <fullName evidence="9">Putative ABC transport system permease protein</fullName>
    </submittedName>
</protein>
<keyword evidence="2" id="KW-1003">Cell membrane</keyword>
<dbReference type="Proteomes" id="UP000182130">
    <property type="component" value="Unassembled WGS sequence"/>
</dbReference>